<evidence type="ECO:0000313" key="2">
    <source>
        <dbReference type="Proteomes" id="UP001055879"/>
    </source>
</evidence>
<sequence length="133" mass="14963">MNESPTRDLHLRQLLLLISKAHLHTDSVLELMDVKDLTLAHVKSHLQPDLLPVSCHRTSTAAVLRYRKGKHKFFGEGEEIVPLLASSKGFALGLLDGEERLFLAYKISFCFSPPLSLHTSLPNFLSLKTQFKT</sequence>
<protein>
    <submittedName>
        <fullName evidence="1">Uncharacterized protein</fullName>
    </submittedName>
</protein>
<keyword evidence="2" id="KW-1185">Reference proteome</keyword>
<reference evidence="1 2" key="2">
    <citation type="journal article" date="2022" name="Mol. Ecol. Resour.">
        <title>The genomes of chicory, endive, great burdock and yacon provide insights into Asteraceae paleo-polyploidization history and plant inulin production.</title>
        <authorList>
            <person name="Fan W."/>
            <person name="Wang S."/>
            <person name="Wang H."/>
            <person name="Wang A."/>
            <person name="Jiang F."/>
            <person name="Liu H."/>
            <person name="Zhao H."/>
            <person name="Xu D."/>
            <person name="Zhang Y."/>
        </authorList>
    </citation>
    <scope>NUCLEOTIDE SEQUENCE [LARGE SCALE GENOMIC DNA]</scope>
    <source>
        <strain evidence="2">cv. Niubang</strain>
    </source>
</reference>
<dbReference type="EMBL" id="CM042061">
    <property type="protein sequence ID" value="KAI3672471.1"/>
    <property type="molecule type" value="Genomic_DNA"/>
</dbReference>
<organism evidence="1 2">
    <name type="scientific">Arctium lappa</name>
    <name type="common">Greater burdock</name>
    <name type="synonym">Lappa major</name>
    <dbReference type="NCBI Taxonomy" id="4217"/>
    <lineage>
        <taxon>Eukaryota</taxon>
        <taxon>Viridiplantae</taxon>
        <taxon>Streptophyta</taxon>
        <taxon>Embryophyta</taxon>
        <taxon>Tracheophyta</taxon>
        <taxon>Spermatophyta</taxon>
        <taxon>Magnoliopsida</taxon>
        <taxon>eudicotyledons</taxon>
        <taxon>Gunneridae</taxon>
        <taxon>Pentapetalae</taxon>
        <taxon>asterids</taxon>
        <taxon>campanulids</taxon>
        <taxon>Asterales</taxon>
        <taxon>Asteraceae</taxon>
        <taxon>Carduoideae</taxon>
        <taxon>Cardueae</taxon>
        <taxon>Arctiinae</taxon>
        <taxon>Arctium</taxon>
    </lineage>
</organism>
<accession>A0ACB8XPV7</accession>
<proteinExistence type="predicted"/>
<comment type="caution">
    <text evidence="1">The sequence shown here is derived from an EMBL/GenBank/DDBJ whole genome shotgun (WGS) entry which is preliminary data.</text>
</comment>
<evidence type="ECO:0000313" key="1">
    <source>
        <dbReference type="EMBL" id="KAI3672471.1"/>
    </source>
</evidence>
<dbReference type="Proteomes" id="UP001055879">
    <property type="component" value="Linkage Group LG15"/>
</dbReference>
<reference evidence="2" key="1">
    <citation type="journal article" date="2022" name="Mol. Ecol. Resour.">
        <title>The genomes of chicory, endive, great burdock and yacon provide insights into Asteraceae palaeo-polyploidization history and plant inulin production.</title>
        <authorList>
            <person name="Fan W."/>
            <person name="Wang S."/>
            <person name="Wang H."/>
            <person name="Wang A."/>
            <person name="Jiang F."/>
            <person name="Liu H."/>
            <person name="Zhao H."/>
            <person name="Xu D."/>
            <person name="Zhang Y."/>
        </authorList>
    </citation>
    <scope>NUCLEOTIDE SEQUENCE [LARGE SCALE GENOMIC DNA]</scope>
    <source>
        <strain evidence="2">cv. Niubang</strain>
    </source>
</reference>
<gene>
    <name evidence="1" type="ORF">L6452_38559</name>
</gene>
<name>A0ACB8XPV7_ARCLA</name>